<keyword evidence="2" id="KW-0808">Transferase</keyword>
<proteinExistence type="inferred from homology"/>
<evidence type="ECO:0000313" key="6">
    <source>
        <dbReference type="Proteomes" id="UP000178249"/>
    </source>
</evidence>
<dbReference type="InterPro" id="IPR023296">
    <property type="entry name" value="Glyco_hydro_beta-prop_sf"/>
</dbReference>
<dbReference type="AlphaFoldDB" id="A0A1F6C4Z8"/>
<name>A0A1F6C4Z8_9BACT</name>
<dbReference type="PANTHER" id="PTHR34106:SF5">
    <property type="entry name" value="GLYCOSIDASE"/>
    <property type="match status" value="1"/>
</dbReference>
<dbReference type="InterPro" id="IPR007184">
    <property type="entry name" value="Mannoside_phosphorylase"/>
</dbReference>
<dbReference type="SUPFAM" id="SSF75005">
    <property type="entry name" value="Arabinanase/levansucrase/invertase"/>
    <property type="match status" value="1"/>
</dbReference>
<evidence type="ECO:0000313" key="5">
    <source>
        <dbReference type="EMBL" id="OGG44163.1"/>
    </source>
</evidence>
<dbReference type="GO" id="GO:0016757">
    <property type="term" value="F:glycosyltransferase activity"/>
    <property type="evidence" value="ECO:0007669"/>
    <property type="project" value="UniProtKB-KW"/>
</dbReference>
<evidence type="ECO:0008006" key="7">
    <source>
        <dbReference type="Google" id="ProtNLM"/>
    </source>
</evidence>
<dbReference type="CDD" id="cd18614">
    <property type="entry name" value="GH130"/>
    <property type="match status" value="1"/>
</dbReference>
<dbReference type="PANTHER" id="PTHR34106">
    <property type="entry name" value="GLYCOSIDASE"/>
    <property type="match status" value="1"/>
</dbReference>
<dbReference type="Proteomes" id="UP000178249">
    <property type="component" value="Unassembled WGS sequence"/>
</dbReference>
<dbReference type="EMBL" id="MFKP01000019">
    <property type="protein sequence ID" value="OGG44163.1"/>
    <property type="molecule type" value="Genomic_DNA"/>
</dbReference>
<organism evidence="5 6">
    <name type="scientific">Candidatus Kaiserbacteria bacterium RIFCSPHIGHO2_01_FULL_48_10</name>
    <dbReference type="NCBI Taxonomy" id="1798476"/>
    <lineage>
        <taxon>Bacteria</taxon>
        <taxon>Candidatus Kaiseribacteriota</taxon>
    </lineage>
</organism>
<feature type="region of interest" description="Disordered" evidence="4">
    <location>
        <begin position="24"/>
        <end position="44"/>
    </location>
</feature>
<evidence type="ECO:0000256" key="4">
    <source>
        <dbReference type="SAM" id="MobiDB-lite"/>
    </source>
</evidence>
<sequence length="266" mass="29593">MFGYAATKNGFAITKRLPDPVYTPREDFEMKKGSSTGNSGCEDPRLTQIGERVYMTYTAYDGVHPTRIALTSIKARDLTALKFDRFTSPILISPENVDDKNMCFLPKKIKGEYMLLHRIGSQICADFLPGLDFKTKRINRCIEVMGPRDGMWDSEKIGITGPPIETSAGWLLIYHGVSKTKTYRLGAVLLDKNNPTVVIARTVHPIFEPTETYEKVGQMPNVVFSCGVIRRADTLFIYYGGADSVVGVATLSVKSLLAILRPKNLT</sequence>
<gene>
    <name evidence="5" type="ORF">A2841_03935</name>
</gene>
<accession>A0A1F6C4Z8</accession>
<keyword evidence="1" id="KW-0328">Glycosyltransferase</keyword>
<evidence type="ECO:0000256" key="2">
    <source>
        <dbReference type="ARBA" id="ARBA00022679"/>
    </source>
</evidence>
<dbReference type="Pfam" id="PF04041">
    <property type="entry name" value="Glyco_hydro_130"/>
    <property type="match status" value="1"/>
</dbReference>
<reference evidence="5 6" key="1">
    <citation type="journal article" date="2016" name="Nat. Commun.">
        <title>Thousands of microbial genomes shed light on interconnected biogeochemical processes in an aquifer system.</title>
        <authorList>
            <person name="Anantharaman K."/>
            <person name="Brown C.T."/>
            <person name="Hug L.A."/>
            <person name="Sharon I."/>
            <person name="Castelle C.J."/>
            <person name="Probst A.J."/>
            <person name="Thomas B.C."/>
            <person name="Singh A."/>
            <person name="Wilkins M.J."/>
            <person name="Karaoz U."/>
            <person name="Brodie E.L."/>
            <person name="Williams K.H."/>
            <person name="Hubbard S.S."/>
            <person name="Banfield J.F."/>
        </authorList>
    </citation>
    <scope>NUCLEOTIDE SEQUENCE [LARGE SCALE GENOMIC DNA]</scope>
</reference>
<comment type="similarity">
    <text evidence="3">Belongs to the glycosyl hydrolase 130 family.</text>
</comment>
<dbReference type="Gene3D" id="2.115.10.20">
    <property type="entry name" value="Glycosyl hydrolase domain, family 43"/>
    <property type="match status" value="1"/>
</dbReference>
<evidence type="ECO:0000256" key="1">
    <source>
        <dbReference type="ARBA" id="ARBA00022676"/>
    </source>
</evidence>
<evidence type="ECO:0000256" key="3">
    <source>
        <dbReference type="ARBA" id="ARBA00024356"/>
    </source>
</evidence>
<comment type="caution">
    <text evidence="5">The sequence shown here is derived from an EMBL/GenBank/DDBJ whole genome shotgun (WGS) entry which is preliminary data.</text>
</comment>
<protein>
    <recommendedName>
        <fullName evidence="7">Glycosidase</fullName>
    </recommendedName>
</protein>